<dbReference type="SUPFAM" id="SSF55781">
    <property type="entry name" value="GAF domain-like"/>
    <property type="match status" value="1"/>
</dbReference>
<keyword evidence="1" id="KW-0805">Transcription regulation</keyword>
<evidence type="ECO:0000256" key="3">
    <source>
        <dbReference type="ARBA" id="ARBA00023163"/>
    </source>
</evidence>
<dbReference type="Pfam" id="PF09339">
    <property type="entry name" value="HTH_IclR"/>
    <property type="match status" value="1"/>
</dbReference>
<dbReference type="GO" id="GO:0003700">
    <property type="term" value="F:DNA-binding transcription factor activity"/>
    <property type="evidence" value="ECO:0007669"/>
    <property type="project" value="TreeGrafter"/>
</dbReference>
<organism evidence="6 7">
    <name type="scientific">Pseudorhizobium banfieldiae</name>
    <dbReference type="NCBI Taxonomy" id="1125847"/>
    <lineage>
        <taxon>Bacteria</taxon>
        <taxon>Pseudomonadati</taxon>
        <taxon>Pseudomonadota</taxon>
        <taxon>Alphaproteobacteria</taxon>
        <taxon>Hyphomicrobiales</taxon>
        <taxon>Rhizobiaceae</taxon>
        <taxon>Rhizobium/Agrobacterium group</taxon>
        <taxon>Pseudorhizobium</taxon>
    </lineage>
</organism>
<evidence type="ECO:0000256" key="2">
    <source>
        <dbReference type="ARBA" id="ARBA00023125"/>
    </source>
</evidence>
<keyword evidence="2" id="KW-0238">DNA-binding</keyword>
<gene>
    <name evidence="6" type="ORF">NT26_4117</name>
</gene>
<dbReference type="PROSITE" id="PS51078">
    <property type="entry name" value="ICLR_ED"/>
    <property type="match status" value="1"/>
</dbReference>
<dbReference type="AlphaFoldDB" id="L0NLQ7"/>
<dbReference type="SUPFAM" id="SSF46785">
    <property type="entry name" value="Winged helix' DNA-binding domain"/>
    <property type="match status" value="1"/>
</dbReference>
<dbReference type="InterPro" id="IPR036388">
    <property type="entry name" value="WH-like_DNA-bd_sf"/>
</dbReference>
<dbReference type="GO" id="GO:0003677">
    <property type="term" value="F:DNA binding"/>
    <property type="evidence" value="ECO:0007669"/>
    <property type="project" value="UniProtKB-KW"/>
</dbReference>
<dbReference type="Gene3D" id="1.10.10.10">
    <property type="entry name" value="Winged helix-like DNA-binding domain superfamily/Winged helix DNA-binding domain"/>
    <property type="match status" value="1"/>
</dbReference>
<dbReference type="GO" id="GO:0045892">
    <property type="term" value="P:negative regulation of DNA-templated transcription"/>
    <property type="evidence" value="ECO:0007669"/>
    <property type="project" value="TreeGrafter"/>
</dbReference>
<evidence type="ECO:0000313" key="7">
    <source>
        <dbReference type="Proteomes" id="UP000010792"/>
    </source>
</evidence>
<evidence type="ECO:0000256" key="1">
    <source>
        <dbReference type="ARBA" id="ARBA00023015"/>
    </source>
</evidence>
<feature type="domain" description="IclR-ED" evidence="5">
    <location>
        <begin position="61"/>
        <end position="245"/>
    </location>
</feature>
<evidence type="ECO:0000259" key="5">
    <source>
        <dbReference type="PROSITE" id="PS51078"/>
    </source>
</evidence>
<dbReference type="STRING" id="1125847.NT26_4117"/>
<dbReference type="OrthoDB" id="8357778at2"/>
<keyword evidence="7" id="KW-1185">Reference proteome</keyword>
<feature type="domain" description="HTH iclR-type" evidence="4">
    <location>
        <begin position="3"/>
        <end position="64"/>
    </location>
</feature>
<dbReference type="InterPro" id="IPR014757">
    <property type="entry name" value="Tscrpt_reg_IclR_C"/>
</dbReference>
<dbReference type="Proteomes" id="UP000010792">
    <property type="component" value="Chromosome"/>
</dbReference>
<dbReference type="InterPro" id="IPR029016">
    <property type="entry name" value="GAF-like_dom_sf"/>
</dbReference>
<reference evidence="6 7" key="1">
    <citation type="journal article" date="2013" name="Genome Biol. Evol.">
        <title>Life in an arsenic-containing gold mine: genome and physiology of the autotrophic arsenite-oxidizing bacterium rhizobium sp. NT-26.</title>
        <authorList>
            <person name="Andres J."/>
            <person name="Arsene-Ploetze F."/>
            <person name="Barbe V."/>
            <person name="Brochier-Armanet C."/>
            <person name="Cleiss-Arnold J."/>
            <person name="Coppee J.Y."/>
            <person name="Dillies M.A."/>
            <person name="Geist"/>
            <person name="L"/>
            <person name="Joublin A."/>
            <person name="Koechler S."/>
            <person name="Lassalle F."/>
            <person name="Marchal M."/>
            <person name="Medigue C."/>
            <person name="Muller D."/>
            <person name="Nesme X."/>
            <person name="Plewniak F."/>
            <person name="Proux C."/>
            <person name="Ramirez-Bahena M.H."/>
            <person name="Schenowitz C."/>
            <person name="Sismeiro O."/>
            <person name="Vallenet D."/>
            <person name="Santini J.M."/>
            <person name="Bertin P.N."/>
        </authorList>
    </citation>
    <scope>NUCLEOTIDE SEQUENCE [LARGE SCALE GENOMIC DNA]</scope>
    <source>
        <strain evidence="6 7">NT-26</strain>
    </source>
</reference>
<dbReference type="PROSITE" id="PS51077">
    <property type="entry name" value="HTH_ICLR"/>
    <property type="match status" value="1"/>
</dbReference>
<accession>L0NLQ7</accession>
<dbReference type="EMBL" id="FO082820">
    <property type="protein sequence ID" value="CCF21839.1"/>
    <property type="molecule type" value="Genomic_DNA"/>
</dbReference>
<protein>
    <submittedName>
        <fullName evidence="6">Transcriptional regulator, IclR family</fullName>
    </submittedName>
</protein>
<name>L0NLQ7_9HYPH</name>
<proteinExistence type="predicted"/>
<dbReference type="PANTHER" id="PTHR30136:SF35">
    <property type="entry name" value="HTH-TYPE TRANSCRIPTIONAL REGULATOR RV1719"/>
    <property type="match status" value="1"/>
</dbReference>
<dbReference type="InterPro" id="IPR005471">
    <property type="entry name" value="Tscrpt_reg_IclR_N"/>
</dbReference>
<keyword evidence="3" id="KW-0804">Transcription</keyword>
<evidence type="ECO:0000313" key="6">
    <source>
        <dbReference type="EMBL" id="CCF21839.1"/>
    </source>
</evidence>
<evidence type="ECO:0000259" key="4">
    <source>
        <dbReference type="PROSITE" id="PS51077"/>
    </source>
</evidence>
<sequence length="250" mass="26981">MSGRGVERVLDMLEWFAASPHGAGLKEIAASLSMPKSSALLMLQSLSERGYIERQANGHYRLLRLPGEISNDGRNYGALITLASPYLARAVEATGESGFIAVLEDHTIRYLNKVLPKREILYDRDIGQTRPAHQVASGVVLLAAMSDAERDACLTSTLLTKPERETLDVALSQAKAQGFFLNAKGVVEGAAGAAAAIYSEPGKAVAAINIAGPQSRFVSHSDHICKVVRETAVAISEELSRRHHHRTQGR</sequence>
<dbReference type="KEGG" id="rht:NT26_4117"/>
<dbReference type="InterPro" id="IPR036390">
    <property type="entry name" value="WH_DNA-bd_sf"/>
</dbReference>
<dbReference type="SMART" id="SM00346">
    <property type="entry name" value="HTH_ICLR"/>
    <property type="match status" value="1"/>
</dbReference>
<dbReference type="Pfam" id="PF01614">
    <property type="entry name" value="IclR_C"/>
    <property type="match status" value="1"/>
</dbReference>
<dbReference type="InterPro" id="IPR050707">
    <property type="entry name" value="HTH_MetabolicPath_Reg"/>
</dbReference>
<dbReference type="RefSeq" id="WP_082077779.1">
    <property type="nucleotide sequence ID" value="NZ_FO082820.1"/>
</dbReference>
<dbReference type="PANTHER" id="PTHR30136">
    <property type="entry name" value="HELIX-TURN-HELIX TRANSCRIPTIONAL REGULATOR, ICLR FAMILY"/>
    <property type="match status" value="1"/>
</dbReference>
<dbReference type="Gene3D" id="3.30.450.40">
    <property type="match status" value="1"/>
</dbReference>